<evidence type="ECO:0000256" key="1">
    <source>
        <dbReference type="SAM" id="MobiDB-lite"/>
    </source>
</evidence>
<protein>
    <submittedName>
        <fullName evidence="2">Uncharacterized protein</fullName>
    </submittedName>
</protein>
<evidence type="ECO:0000313" key="3">
    <source>
        <dbReference type="Proteomes" id="UP001175000"/>
    </source>
</evidence>
<gene>
    <name evidence="2" type="ORF">B0T14DRAFT_523003</name>
</gene>
<evidence type="ECO:0000313" key="2">
    <source>
        <dbReference type="EMBL" id="KAK0616357.1"/>
    </source>
</evidence>
<dbReference type="AlphaFoldDB" id="A0AA40BWR0"/>
<name>A0AA40BWR0_9PEZI</name>
<dbReference type="EMBL" id="JAULSU010000005">
    <property type="protein sequence ID" value="KAK0616357.1"/>
    <property type="molecule type" value="Genomic_DNA"/>
</dbReference>
<proteinExistence type="predicted"/>
<organism evidence="2 3">
    <name type="scientific">Immersiella caudata</name>
    <dbReference type="NCBI Taxonomy" id="314043"/>
    <lineage>
        <taxon>Eukaryota</taxon>
        <taxon>Fungi</taxon>
        <taxon>Dikarya</taxon>
        <taxon>Ascomycota</taxon>
        <taxon>Pezizomycotina</taxon>
        <taxon>Sordariomycetes</taxon>
        <taxon>Sordariomycetidae</taxon>
        <taxon>Sordariales</taxon>
        <taxon>Lasiosphaeriaceae</taxon>
        <taxon>Immersiella</taxon>
    </lineage>
</organism>
<feature type="compositionally biased region" description="Polar residues" evidence="1">
    <location>
        <begin position="193"/>
        <end position="208"/>
    </location>
</feature>
<keyword evidence="3" id="KW-1185">Reference proteome</keyword>
<accession>A0AA40BWR0</accession>
<reference evidence="2" key="1">
    <citation type="submission" date="2023-06" db="EMBL/GenBank/DDBJ databases">
        <title>Genome-scale phylogeny and comparative genomics of the fungal order Sordariales.</title>
        <authorList>
            <consortium name="Lawrence Berkeley National Laboratory"/>
            <person name="Hensen N."/>
            <person name="Bonometti L."/>
            <person name="Westerberg I."/>
            <person name="Brannstrom I.O."/>
            <person name="Guillou S."/>
            <person name="Cros-Aarteil S."/>
            <person name="Calhoun S."/>
            <person name="Haridas S."/>
            <person name="Kuo A."/>
            <person name="Mondo S."/>
            <person name="Pangilinan J."/>
            <person name="Riley R."/>
            <person name="Labutti K."/>
            <person name="Andreopoulos B."/>
            <person name="Lipzen A."/>
            <person name="Chen C."/>
            <person name="Yanf M."/>
            <person name="Daum C."/>
            <person name="Ng V."/>
            <person name="Clum A."/>
            <person name="Steindorff A."/>
            <person name="Ohm R."/>
            <person name="Martin F."/>
            <person name="Silar P."/>
            <person name="Natvig D."/>
            <person name="Lalanne C."/>
            <person name="Gautier V."/>
            <person name="Ament-Velasquez S.L."/>
            <person name="Kruys A."/>
            <person name="Hutchinson M.I."/>
            <person name="Powell A.J."/>
            <person name="Barry K."/>
            <person name="Miller A.N."/>
            <person name="Grigoriev I.V."/>
            <person name="Debuchy R."/>
            <person name="Gladieux P."/>
            <person name="Thoren M.H."/>
            <person name="Johannesson H."/>
        </authorList>
    </citation>
    <scope>NUCLEOTIDE SEQUENCE</scope>
    <source>
        <strain evidence="2">CBS 606.72</strain>
    </source>
</reference>
<sequence length="221" mass="24642">MATSTAQNPIRIGIASAVCLFIEKDSGGWVLAHGSVAFGGIMKKLETFRSSTIRRHGSEMGNGNVERLIGRRDLVSRGRLRLRVFRLTTAPAAQCSWKCGGGIAGHLRVVVLGTLRIESGLFFWPGFVRSQSRRELFRPPFSATRCMRPSILSVLTSRRTVRIVCDTDITDCKAWLLLLHDLKSRPWHRQLAFSGSHQSPSHRAQSRNVAPKIRPEPQQMG</sequence>
<dbReference type="Proteomes" id="UP001175000">
    <property type="component" value="Unassembled WGS sequence"/>
</dbReference>
<feature type="region of interest" description="Disordered" evidence="1">
    <location>
        <begin position="193"/>
        <end position="221"/>
    </location>
</feature>
<comment type="caution">
    <text evidence="2">The sequence shown here is derived from an EMBL/GenBank/DDBJ whole genome shotgun (WGS) entry which is preliminary data.</text>
</comment>